<proteinExistence type="predicted"/>
<dbReference type="RefSeq" id="WP_085125245.1">
    <property type="nucleotide sequence ID" value="NZ_FWZX01000025.1"/>
</dbReference>
<organism evidence="1 2">
    <name type="scientific">Tistlia consotensis USBA 355</name>
    <dbReference type="NCBI Taxonomy" id="560819"/>
    <lineage>
        <taxon>Bacteria</taxon>
        <taxon>Pseudomonadati</taxon>
        <taxon>Pseudomonadota</taxon>
        <taxon>Alphaproteobacteria</taxon>
        <taxon>Rhodospirillales</taxon>
        <taxon>Rhodovibrionaceae</taxon>
        <taxon>Tistlia</taxon>
    </lineage>
</organism>
<evidence type="ECO:0000313" key="1">
    <source>
        <dbReference type="EMBL" id="SMF64728.1"/>
    </source>
</evidence>
<accession>A0A1Y6CPZ5</accession>
<evidence type="ECO:0000313" key="2">
    <source>
        <dbReference type="Proteomes" id="UP000192917"/>
    </source>
</evidence>
<protein>
    <submittedName>
        <fullName evidence="1">Uncharacterized protein</fullName>
    </submittedName>
</protein>
<dbReference type="Proteomes" id="UP000192917">
    <property type="component" value="Unassembled WGS sequence"/>
</dbReference>
<name>A0A1Y6CPZ5_9PROT</name>
<dbReference type="STRING" id="560819.SAMN05428998_12587"/>
<reference evidence="1 2" key="1">
    <citation type="submission" date="2017-04" db="EMBL/GenBank/DDBJ databases">
        <authorList>
            <person name="Afonso C.L."/>
            <person name="Miller P.J."/>
            <person name="Scott M.A."/>
            <person name="Spackman E."/>
            <person name="Goraichik I."/>
            <person name="Dimitrov K.M."/>
            <person name="Suarez D.L."/>
            <person name="Swayne D.E."/>
        </authorList>
    </citation>
    <scope>NUCLEOTIDE SEQUENCE [LARGE SCALE GENOMIC DNA]</scope>
    <source>
        <strain evidence="1 2">USBA 355</strain>
    </source>
</reference>
<keyword evidence="2" id="KW-1185">Reference proteome</keyword>
<dbReference type="AlphaFoldDB" id="A0A1Y6CPZ5"/>
<gene>
    <name evidence="1" type="ORF">SAMN05428998_12587</name>
</gene>
<sequence>MTVTSTTSRRIHEGNDSATAFSFDFPVTAAADLVVTLTAADGGETLLAQDSDYAVSVAGYPGSGSIAYPLSGPPLPAGARLTIERRLTIDQQIDLQNQGNFYAETHEGFFDRIVMICQQLADAVGRTAKLPASSALGELFLPAPEAGRVLLWNAGADGLANGPEGDEIAAAQGRAQAAAGSADAAAGAQAGAEAARTAAEAAQAAAEAARAALSLPAIQSGDAGKMLRVRADESGQELRSPAEVAQDVGALTLGAHSILVPAQAIQPSPSGGCGPLADDGQAPTSPSQWFLPFDPATPEHAQLTLPTPKSWDAGPFEVAVLHAPGTTGGGAVRWVLRAAAASDGAAPPAWGADAGLTDVLGATVGVLRRSARVAVLPGGTPAAEDLLHLQVRREAADAADSHAGDARLLGLIVTFTLSRGTDA</sequence>
<dbReference type="EMBL" id="FWZX01000025">
    <property type="protein sequence ID" value="SMF64728.1"/>
    <property type="molecule type" value="Genomic_DNA"/>
</dbReference>